<feature type="region of interest" description="Disordered" evidence="5">
    <location>
        <begin position="142"/>
        <end position="166"/>
    </location>
</feature>
<evidence type="ECO:0000256" key="5">
    <source>
        <dbReference type="SAM" id="MobiDB-lite"/>
    </source>
</evidence>
<dbReference type="Gene3D" id="4.10.280.10">
    <property type="entry name" value="Helix-loop-helix DNA-binding domain"/>
    <property type="match status" value="1"/>
</dbReference>
<keyword evidence="4" id="KW-0539">Nucleus</keyword>
<evidence type="ECO:0000256" key="2">
    <source>
        <dbReference type="ARBA" id="ARBA00023015"/>
    </source>
</evidence>
<protein>
    <submittedName>
        <fullName evidence="7">Phytochrome-interacting factor PIF1</fullName>
    </submittedName>
</protein>
<keyword evidence="2" id="KW-0805">Transcription regulation</keyword>
<evidence type="ECO:0000256" key="3">
    <source>
        <dbReference type="ARBA" id="ARBA00023163"/>
    </source>
</evidence>
<dbReference type="PANTHER" id="PTHR46807">
    <property type="entry name" value="TRANSCRIPTION FACTOR PIF3"/>
    <property type="match status" value="1"/>
</dbReference>
<dbReference type="FunFam" id="4.10.280.10:FF:000004">
    <property type="entry name" value="Basic helix-loop-helix transcription factor"/>
    <property type="match status" value="1"/>
</dbReference>
<evidence type="ECO:0000259" key="6">
    <source>
        <dbReference type="PROSITE" id="PS50888"/>
    </source>
</evidence>
<dbReference type="SMART" id="SM00353">
    <property type="entry name" value="HLH"/>
    <property type="match status" value="1"/>
</dbReference>
<dbReference type="InterPro" id="IPR011598">
    <property type="entry name" value="bHLH_dom"/>
</dbReference>
<dbReference type="CDD" id="cd11445">
    <property type="entry name" value="bHLH_AtPIF_like"/>
    <property type="match status" value="1"/>
</dbReference>
<dbReference type="AlphaFoldDB" id="A0A7G9TUF1"/>
<organism evidence="7">
    <name type="scientific">Myrothamnus flabellifolius</name>
    <dbReference type="NCBI Taxonomy" id="83223"/>
    <lineage>
        <taxon>Eukaryota</taxon>
        <taxon>Viridiplantae</taxon>
        <taxon>Streptophyta</taxon>
        <taxon>Embryophyta</taxon>
        <taxon>Tracheophyta</taxon>
        <taxon>Spermatophyta</taxon>
        <taxon>Magnoliopsida</taxon>
        <taxon>eudicotyledons</taxon>
        <taxon>Gunneridae</taxon>
        <taxon>Gunnerales</taxon>
        <taxon>Myrothamnaceae</taxon>
        <taxon>Myrothamnus</taxon>
    </lineage>
</organism>
<dbReference type="GO" id="GO:0003700">
    <property type="term" value="F:DNA-binding transcription factor activity"/>
    <property type="evidence" value="ECO:0007669"/>
    <property type="project" value="InterPro"/>
</dbReference>
<evidence type="ECO:0000256" key="4">
    <source>
        <dbReference type="ARBA" id="ARBA00023242"/>
    </source>
</evidence>
<feature type="region of interest" description="Disordered" evidence="5">
    <location>
        <begin position="239"/>
        <end position="311"/>
    </location>
</feature>
<dbReference type="GO" id="GO:0046983">
    <property type="term" value="F:protein dimerization activity"/>
    <property type="evidence" value="ECO:0007669"/>
    <property type="project" value="InterPro"/>
</dbReference>
<dbReference type="SUPFAM" id="SSF47459">
    <property type="entry name" value="HLH, helix-loop-helix DNA-binding domain"/>
    <property type="match status" value="1"/>
</dbReference>
<name>A0A7G9TUF1_9MAGN</name>
<proteinExistence type="evidence at transcript level"/>
<comment type="subcellular location">
    <subcellularLocation>
        <location evidence="1">Nucleus</location>
    </subcellularLocation>
</comment>
<dbReference type="GO" id="GO:0005634">
    <property type="term" value="C:nucleus"/>
    <property type="evidence" value="ECO:0007669"/>
    <property type="project" value="UniProtKB-SubCell"/>
</dbReference>
<dbReference type="Pfam" id="PF00010">
    <property type="entry name" value="HLH"/>
    <property type="match status" value="1"/>
</dbReference>
<accession>A0A7G9TUF1</accession>
<evidence type="ECO:0000313" key="7">
    <source>
        <dbReference type="EMBL" id="QNN83754.1"/>
    </source>
</evidence>
<dbReference type="InterPro" id="IPR036638">
    <property type="entry name" value="HLH_DNA-bd_sf"/>
</dbReference>
<feature type="compositionally biased region" description="Acidic residues" evidence="5">
    <location>
        <begin position="271"/>
        <end position="286"/>
    </location>
</feature>
<dbReference type="PANTHER" id="PTHR46807:SF8">
    <property type="entry name" value="TRANSCRIPTION FACTOR PIF1-LIKE ISOFORM X2"/>
    <property type="match status" value="1"/>
</dbReference>
<reference evidence="7" key="1">
    <citation type="submission" date="2020-04" db="EMBL/GenBank/DDBJ databases">
        <authorList>
            <person name="Huang Z."/>
        </authorList>
    </citation>
    <scope>NUCLEOTIDE SEQUENCE</scope>
</reference>
<feature type="domain" description="BHLH" evidence="6">
    <location>
        <begin position="303"/>
        <end position="352"/>
    </location>
</feature>
<sequence length="395" mass="43759">MNHCVPDFEMDDEYSIPSSSGFSRLKKPAPVDDEIMELLWQNGQVVLQSQNQRSLKKSTSSKFHTVEDAVIPAERSTATEIRTSQEEAPNNLFIQEDEMASWLHYPLEESFDRDFCADLLYPSESAPAATVSASTHQIPDVRTATPIAPRPPIPPARRSEVLPPSRLPSFAHFSRMKARVDESGPSGSNKVRDSAIVDSSETPKLTLEPNAPQGQVSACAAAAVPWSGVGRDLLNCERSVTSSPGVSGASASAEPTKAPEGETKRKGREADETECQSDSEDAEFESAEVKKQVCGPTPAKRSRAAEVHNLSERRRRDRINEKMKALQELIPRCSKSDKASMLDEAIEYLKSLQLQVQVLFCYNCVSMFYFEIICQVSMSHSMINGTSKLHRYEKF</sequence>
<dbReference type="PROSITE" id="PS50888">
    <property type="entry name" value="BHLH"/>
    <property type="match status" value="1"/>
</dbReference>
<feature type="region of interest" description="Disordered" evidence="5">
    <location>
        <begin position="178"/>
        <end position="215"/>
    </location>
</feature>
<feature type="compositionally biased region" description="Low complexity" evidence="5">
    <location>
        <begin position="239"/>
        <end position="253"/>
    </location>
</feature>
<evidence type="ECO:0000256" key="1">
    <source>
        <dbReference type="ARBA" id="ARBA00004123"/>
    </source>
</evidence>
<dbReference type="GO" id="GO:0010017">
    <property type="term" value="P:red or far-red light signaling pathway"/>
    <property type="evidence" value="ECO:0007669"/>
    <property type="project" value="UniProtKB-ARBA"/>
</dbReference>
<keyword evidence="3" id="KW-0804">Transcription</keyword>
<dbReference type="InterPro" id="IPR047265">
    <property type="entry name" value="PIF1-like_bHLH"/>
</dbReference>
<dbReference type="EMBL" id="MT383746">
    <property type="protein sequence ID" value="QNN83754.1"/>
    <property type="molecule type" value="mRNA"/>
</dbReference>
<dbReference type="InterPro" id="IPR044273">
    <property type="entry name" value="PIF3-like"/>
</dbReference>
<feature type="compositionally biased region" description="Basic and acidic residues" evidence="5">
    <location>
        <begin position="257"/>
        <end position="270"/>
    </location>
</feature>